<dbReference type="Pfam" id="PF00392">
    <property type="entry name" value="GntR"/>
    <property type="match status" value="1"/>
</dbReference>
<gene>
    <name evidence="5" type="ORF">A3843_14190</name>
</gene>
<dbReference type="InterPro" id="IPR000524">
    <property type="entry name" value="Tscrpt_reg_HTH_GntR"/>
</dbReference>
<dbReference type="InterPro" id="IPR036390">
    <property type="entry name" value="WH_DNA-bd_sf"/>
</dbReference>
<dbReference type="Gene3D" id="1.10.10.10">
    <property type="entry name" value="Winged helix-like DNA-binding domain superfamily/Winged helix DNA-binding domain"/>
    <property type="match status" value="1"/>
</dbReference>
<dbReference type="InterPro" id="IPR050679">
    <property type="entry name" value="Bact_HTH_transcr_reg"/>
</dbReference>
<evidence type="ECO:0000313" key="5">
    <source>
        <dbReference type="EMBL" id="OKL43368.1"/>
    </source>
</evidence>
<dbReference type="SUPFAM" id="SSF46785">
    <property type="entry name" value="Winged helix' DNA-binding domain"/>
    <property type="match status" value="1"/>
</dbReference>
<dbReference type="Pfam" id="PF07702">
    <property type="entry name" value="UTRA"/>
    <property type="match status" value="1"/>
</dbReference>
<evidence type="ECO:0000259" key="4">
    <source>
        <dbReference type="PROSITE" id="PS50949"/>
    </source>
</evidence>
<dbReference type="Proteomes" id="UP000185783">
    <property type="component" value="Unassembled WGS sequence"/>
</dbReference>
<proteinExistence type="predicted"/>
<dbReference type="SMART" id="SM00345">
    <property type="entry name" value="HTH_GNTR"/>
    <property type="match status" value="1"/>
</dbReference>
<name>A0A1U7JFA0_9HYPH</name>
<keyword evidence="1" id="KW-0805">Transcription regulation</keyword>
<keyword evidence="6" id="KW-1185">Reference proteome</keyword>
<dbReference type="InterPro" id="IPR028978">
    <property type="entry name" value="Chorismate_lyase_/UTRA_dom_sf"/>
</dbReference>
<protein>
    <submittedName>
        <fullName evidence="5">GntR family transcriptional regulator</fullName>
    </submittedName>
</protein>
<dbReference type="GO" id="GO:0003700">
    <property type="term" value="F:DNA-binding transcription factor activity"/>
    <property type="evidence" value="ECO:0007669"/>
    <property type="project" value="InterPro"/>
</dbReference>
<feature type="domain" description="HTH gntR-type" evidence="4">
    <location>
        <begin position="5"/>
        <end position="73"/>
    </location>
</feature>
<dbReference type="PANTHER" id="PTHR44846:SF16">
    <property type="entry name" value="TRANSCRIPTIONAL REGULATOR PHNF-RELATED"/>
    <property type="match status" value="1"/>
</dbReference>
<dbReference type="InterPro" id="IPR036388">
    <property type="entry name" value="WH-like_DNA-bd_sf"/>
</dbReference>
<organism evidence="5 6">
    <name type="scientific">Pseudovibrio exalbescens</name>
    <dbReference type="NCBI Taxonomy" id="197461"/>
    <lineage>
        <taxon>Bacteria</taxon>
        <taxon>Pseudomonadati</taxon>
        <taxon>Pseudomonadota</taxon>
        <taxon>Alphaproteobacteria</taxon>
        <taxon>Hyphomicrobiales</taxon>
        <taxon>Stappiaceae</taxon>
        <taxon>Pseudovibrio</taxon>
    </lineage>
</organism>
<dbReference type="PANTHER" id="PTHR44846">
    <property type="entry name" value="MANNOSYL-D-GLYCERATE TRANSPORT/METABOLISM SYSTEM REPRESSOR MNGR-RELATED"/>
    <property type="match status" value="1"/>
</dbReference>
<dbReference type="AlphaFoldDB" id="A0A1U7JFA0"/>
<evidence type="ECO:0000256" key="1">
    <source>
        <dbReference type="ARBA" id="ARBA00023015"/>
    </source>
</evidence>
<dbReference type="RefSeq" id="WP_036489522.1">
    <property type="nucleotide sequence ID" value="NZ_LVVZ01000020.1"/>
</dbReference>
<dbReference type="PROSITE" id="PS50949">
    <property type="entry name" value="HTH_GNTR"/>
    <property type="match status" value="1"/>
</dbReference>
<sequence>MQQGRQSWKTVRDRIHEWILSGRYGPGDKLPKDAELALDLDCARSTIQRAMQDLSDSGIVERRRKGGTHVRKNPLVRATLDIPLTRLEIEQRGGQYGYQLIEKAKRPPTRAVQAAFGMTEPSEFLQIVCLHLSDGRPYTLEDRWVSIDTVPNILAVDLTRENANEWLLKNAPYTRIELKFYAVNADEETADLLAVTPGCALLAMERTTWVDDAAITTVTAITAPGYQLLSRS</sequence>
<evidence type="ECO:0000256" key="3">
    <source>
        <dbReference type="ARBA" id="ARBA00023163"/>
    </source>
</evidence>
<dbReference type="STRING" id="197461.A3843_14190"/>
<keyword evidence="3" id="KW-0804">Transcription</keyword>
<evidence type="ECO:0000256" key="2">
    <source>
        <dbReference type="ARBA" id="ARBA00023125"/>
    </source>
</evidence>
<dbReference type="GO" id="GO:0003677">
    <property type="term" value="F:DNA binding"/>
    <property type="evidence" value="ECO:0007669"/>
    <property type="project" value="UniProtKB-KW"/>
</dbReference>
<dbReference type="SMART" id="SM00866">
    <property type="entry name" value="UTRA"/>
    <property type="match status" value="1"/>
</dbReference>
<evidence type="ECO:0000313" key="6">
    <source>
        <dbReference type="Proteomes" id="UP000185783"/>
    </source>
</evidence>
<comment type="caution">
    <text evidence="5">The sequence shown here is derived from an EMBL/GenBank/DDBJ whole genome shotgun (WGS) entry which is preliminary data.</text>
</comment>
<dbReference type="PRINTS" id="PR00035">
    <property type="entry name" value="HTHGNTR"/>
</dbReference>
<dbReference type="InterPro" id="IPR011663">
    <property type="entry name" value="UTRA"/>
</dbReference>
<dbReference type="Gene3D" id="3.40.1410.10">
    <property type="entry name" value="Chorismate lyase-like"/>
    <property type="match status" value="1"/>
</dbReference>
<dbReference type="SUPFAM" id="SSF64288">
    <property type="entry name" value="Chorismate lyase-like"/>
    <property type="match status" value="1"/>
</dbReference>
<accession>A0A1U7JFA0</accession>
<reference evidence="5" key="1">
    <citation type="submission" date="2016-03" db="EMBL/GenBank/DDBJ databases">
        <title>Genome sequence of Nesiotobacter sp. nov., a moderately halophilic alphaproteobacterium isolated from the Yellow Sea, China.</title>
        <authorList>
            <person name="Zhang G."/>
            <person name="Zhang R."/>
        </authorList>
    </citation>
    <scope>NUCLEOTIDE SEQUENCE [LARGE SCALE GENOMIC DNA]</scope>
    <source>
        <strain evidence="5">WB1-6</strain>
    </source>
</reference>
<dbReference type="CDD" id="cd07377">
    <property type="entry name" value="WHTH_GntR"/>
    <property type="match status" value="1"/>
</dbReference>
<dbReference type="EMBL" id="LVVZ01000020">
    <property type="protein sequence ID" value="OKL43368.1"/>
    <property type="molecule type" value="Genomic_DNA"/>
</dbReference>
<keyword evidence="2" id="KW-0238">DNA-binding</keyword>